<reference evidence="2 3" key="1">
    <citation type="submission" date="2020-04" db="EMBL/GenBank/DDBJ databases">
        <title>Whole-genome sequencing of Vibrio spp. from China reveals different genetic environments of blaCTX-M-14 among diverse lineages.</title>
        <authorList>
            <person name="Zheng Z."/>
            <person name="Ye L."/>
            <person name="Chen S."/>
        </authorList>
    </citation>
    <scope>NUCLEOTIDE SEQUENCE [LARGE SCALE GENOMIC DNA]</scope>
    <source>
        <strain evidence="2 3">Vb1636</strain>
    </source>
</reference>
<evidence type="ECO:0000313" key="3">
    <source>
        <dbReference type="Proteomes" id="UP000565155"/>
    </source>
</evidence>
<dbReference type="EMBL" id="JABCMA010000039">
    <property type="protein sequence ID" value="NMR76228.1"/>
    <property type="molecule type" value="Genomic_DNA"/>
</dbReference>
<accession>A0A7Y0MZG5</accession>
<comment type="caution">
    <text evidence="2">The sequence shown here is derived from an EMBL/GenBank/DDBJ whole genome shotgun (WGS) entry which is preliminary data.</text>
</comment>
<dbReference type="Proteomes" id="UP000565155">
    <property type="component" value="Unassembled WGS sequence"/>
</dbReference>
<dbReference type="AlphaFoldDB" id="A0A7Y0MZG5"/>
<proteinExistence type="predicted"/>
<name>A0A7Y0MZG5_VIBAL</name>
<dbReference type="RefSeq" id="WP_169629090.1">
    <property type="nucleotide sequence ID" value="NZ_JABCMA010000039.1"/>
</dbReference>
<evidence type="ECO:0000256" key="1">
    <source>
        <dbReference type="SAM" id="MobiDB-lite"/>
    </source>
</evidence>
<protein>
    <recommendedName>
        <fullName evidence="4">Elongation factor Tu</fullName>
    </recommendedName>
</protein>
<organism evidence="2 3">
    <name type="scientific">Vibrio alginolyticus</name>
    <dbReference type="NCBI Taxonomy" id="663"/>
    <lineage>
        <taxon>Bacteria</taxon>
        <taxon>Pseudomonadati</taxon>
        <taxon>Pseudomonadota</taxon>
        <taxon>Gammaproteobacteria</taxon>
        <taxon>Vibrionales</taxon>
        <taxon>Vibrionaceae</taxon>
        <taxon>Vibrio</taxon>
    </lineage>
</organism>
<sequence>MAKLKFLDGDEWVEVKGVTVIGGPKVNVGTIAHVEFGKSTLQRAIRAGINSGRGNKSDRKRNRKDRWR</sequence>
<feature type="region of interest" description="Disordered" evidence="1">
    <location>
        <begin position="47"/>
        <end position="68"/>
    </location>
</feature>
<gene>
    <name evidence="2" type="ORF">HKB35_21690</name>
</gene>
<evidence type="ECO:0008006" key="4">
    <source>
        <dbReference type="Google" id="ProtNLM"/>
    </source>
</evidence>
<feature type="compositionally biased region" description="Basic residues" evidence="1">
    <location>
        <begin position="58"/>
        <end position="68"/>
    </location>
</feature>
<evidence type="ECO:0000313" key="2">
    <source>
        <dbReference type="EMBL" id="NMR76228.1"/>
    </source>
</evidence>